<evidence type="ECO:0000256" key="1">
    <source>
        <dbReference type="SAM" id="SignalP"/>
    </source>
</evidence>
<evidence type="ECO:0008006" key="4">
    <source>
        <dbReference type="Google" id="ProtNLM"/>
    </source>
</evidence>
<proteinExistence type="predicted"/>
<dbReference type="AlphaFoldDB" id="A0A2S7XQ53"/>
<dbReference type="Proteomes" id="UP000239936">
    <property type="component" value="Unassembled WGS sequence"/>
</dbReference>
<dbReference type="EMBL" id="PPGH01000036">
    <property type="protein sequence ID" value="PQJ95845.1"/>
    <property type="molecule type" value="Genomic_DNA"/>
</dbReference>
<organism evidence="2 3">
    <name type="scientific">Chromatium okenii</name>
    <dbReference type="NCBI Taxonomy" id="61644"/>
    <lineage>
        <taxon>Bacteria</taxon>
        <taxon>Pseudomonadati</taxon>
        <taxon>Pseudomonadota</taxon>
        <taxon>Gammaproteobacteria</taxon>
        <taxon>Chromatiales</taxon>
        <taxon>Chromatiaceae</taxon>
        <taxon>Chromatium</taxon>
    </lineage>
</organism>
<comment type="caution">
    <text evidence="2">The sequence shown here is derived from an EMBL/GenBank/DDBJ whole genome shotgun (WGS) entry which is preliminary data.</text>
</comment>
<protein>
    <recommendedName>
        <fullName evidence="4">DUF560 domain-containing protein</fullName>
    </recommendedName>
</protein>
<reference evidence="2 3" key="1">
    <citation type="submission" date="2018-01" db="EMBL/GenBank/DDBJ databases">
        <title>The complete genome sequence of Chromatium okenii LaCa, a purple sulfur bacterium with a turbulent life.</title>
        <authorList>
            <person name="Luedin S.M."/>
            <person name="Liechti N."/>
            <person name="Storelli N."/>
            <person name="Danza F."/>
            <person name="Wittwer M."/>
            <person name="Pothier J.F."/>
            <person name="Tonolla M.A."/>
        </authorList>
    </citation>
    <scope>NUCLEOTIDE SEQUENCE [LARGE SCALE GENOMIC DNA]</scope>
    <source>
        <strain evidence="2 3">LaCa</strain>
    </source>
</reference>
<evidence type="ECO:0000313" key="2">
    <source>
        <dbReference type="EMBL" id="PQJ95845.1"/>
    </source>
</evidence>
<gene>
    <name evidence="2" type="ORF">CXB77_11715</name>
</gene>
<sequence length="323" mass="36388">MLAHQKIIALLLFSASTAVIAATAPFDFSGKVSGGYDSNPAQTNVNQGFAFVHTDLDAAYHASDALTVGINGWNRDFTANNLMSRLTLYSDWAHDIAQGLGLLTVSLAAAAYRDRIVPADERDEMALMLRYDHILDARNNLSISGELRQLAYQQAALPWAGRPGSDPREHEMRERNPIKPLEIMQNGADASGRTDWQTATRLDLTHYWSPTRSSVLTVSIDRCASPIATEAFMRHNIGGVLRWEPRPKWSLEFNFDWSRLRYDAAPQQHERIDLQRGLGIELRRRIDLNSAWFCRSDWLNSDSTHPERGFQQQVNSCGVAWSF</sequence>
<dbReference type="OrthoDB" id="5758636at2"/>
<name>A0A2S7XQ53_9GAMM</name>
<feature type="signal peptide" evidence="1">
    <location>
        <begin position="1"/>
        <end position="21"/>
    </location>
</feature>
<dbReference type="RefSeq" id="WP_105074069.1">
    <property type="nucleotide sequence ID" value="NZ_JAFLKP010000285.1"/>
</dbReference>
<evidence type="ECO:0000313" key="3">
    <source>
        <dbReference type="Proteomes" id="UP000239936"/>
    </source>
</evidence>
<feature type="chain" id="PRO_5015410788" description="DUF560 domain-containing protein" evidence="1">
    <location>
        <begin position="22"/>
        <end position="323"/>
    </location>
</feature>
<accession>A0A2S7XQ53</accession>
<keyword evidence="1" id="KW-0732">Signal</keyword>
<keyword evidence="3" id="KW-1185">Reference proteome</keyword>